<feature type="transmembrane region" description="Helical" evidence="8">
    <location>
        <begin position="364"/>
        <end position="384"/>
    </location>
</feature>
<keyword evidence="5 8" id="KW-0812">Transmembrane</keyword>
<dbReference type="PANTHER" id="PTHR33908">
    <property type="entry name" value="MANNOSYLTRANSFERASE YKCB-RELATED"/>
    <property type="match status" value="1"/>
</dbReference>
<evidence type="ECO:0000313" key="11">
    <source>
        <dbReference type="Proteomes" id="UP000539146"/>
    </source>
</evidence>
<dbReference type="EMBL" id="JABMCG010000097">
    <property type="protein sequence ID" value="NUU28041.1"/>
    <property type="molecule type" value="Genomic_DNA"/>
</dbReference>
<feature type="transmembrane region" description="Helical" evidence="8">
    <location>
        <begin position="141"/>
        <end position="161"/>
    </location>
</feature>
<dbReference type="Pfam" id="PF13231">
    <property type="entry name" value="PMT_2"/>
    <property type="match status" value="1"/>
</dbReference>
<dbReference type="GO" id="GO:0010041">
    <property type="term" value="P:response to iron(III) ion"/>
    <property type="evidence" value="ECO:0007669"/>
    <property type="project" value="TreeGrafter"/>
</dbReference>
<evidence type="ECO:0000256" key="8">
    <source>
        <dbReference type="SAM" id="Phobius"/>
    </source>
</evidence>
<feature type="transmembrane region" description="Helical" evidence="8">
    <location>
        <begin position="167"/>
        <end position="195"/>
    </location>
</feature>
<accession>A0A850DSW7</accession>
<dbReference type="GO" id="GO:0005886">
    <property type="term" value="C:plasma membrane"/>
    <property type="evidence" value="ECO:0007669"/>
    <property type="project" value="UniProtKB-SubCell"/>
</dbReference>
<dbReference type="RefSeq" id="WP_175325851.1">
    <property type="nucleotide sequence ID" value="NZ_BAAAWP010000001.1"/>
</dbReference>
<feature type="transmembrane region" description="Helical" evidence="8">
    <location>
        <begin position="327"/>
        <end position="344"/>
    </location>
</feature>
<evidence type="ECO:0000256" key="2">
    <source>
        <dbReference type="ARBA" id="ARBA00022475"/>
    </source>
</evidence>
<evidence type="ECO:0000256" key="4">
    <source>
        <dbReference type="ARBA" id="ARBA00022679"/>
    </source>
</evidence>
<feature type="transmembrane region" description="Helical" evidence="8">
    <location>
        <begin position="299"/>
        <end position="321"/>
    </location>
</feature>
<comment type="caution">
    <text evidence="10">The sequence shown here is derived from an EMBL/GenBank/DDBJ whole genome shotgun (WGS) entry which is preliminary data.</text>
</comment>
<proteinExistence type="predicted"/>
<evidence type="ECO:0000256" key="1">
    <source>
        <dbReference type="ARBA" id="ARBA00004651"/>
    </source>
</evidence>
<keyword evidence="3" id="KW-0328">Glycosyltransferase</keyword>
<organism evidence="10 11">
    <name type="scientific">Curtobacterium citreum</name>
    <dbReference type="NCBI Taxonomy" id="2036"/>
    <lineage>
        <taxon>Bacteria</taxon>
        <taxon>Bacillati</taxon>
        <taxon>Actinomycetota</taxon>
        <taxon>Actinomycetes</taxon>
        <taxon>Micrococcales</taxon>
        <taxon>Microbacteriaceae</taxon>
        <taxon>Curtobacterium</taxon>
    </lineage>
</organism>
<keyword evidence="7 8" id="KW-0472">Membrane</keyword>
<dbReference type="PANTHER" id="PTHR33908:SF3">
    <property type="entry name" value="UNDECAPRENYL PHOSPHATE-ALPHA-4-AMINO-4-DEOXY-L-ARABINOSE ARABINOSYL TRANSFERASE"/>
    <property type="match status" value="1"/>
</dbReference>
<dbReference type="InterPro" id="IPR050297">
    <property type="entry name" value="LipidA_mod_glycosyltrf_83"/>
</dbReference>
<evidence type="ECO:0000256" key="5">
    <source>
        <dbReference type="ARBA" id="ARBA00022692"/>
    </source>
</evidence>
<evidence type="ECO:0000313" key="10">
    <source>
        <dbReference type="EMBL" id="NUU28041.1"/>
    </source>
</evidence>
<gene>
    <name evidence="10" type="ORF">HP467_07935</name>
</gene>
<keyword evidence="6 8" id="KW-1133">Transmembrane helix</keyword>
<dbReference type="PROSITE" id="PS51257">
    <property type="entry name" value="PROKAR_LIPOPROTEIN"/>
    <property type="match status" value="1"/>
</dbReference>
<dbReference type="InterPro" id="IPR038731">
    <property type="entry name" value="RgtA/B/C-like"/>
</dbReference>
<name>A0A850DSW7_9MICO</name>
<feature type="transmembrane region" description="Helical" evidence="8">
    <location>
        <begin position="6"/>
        <end position="26"/>
    </location>
</feature>
<reference evidence="10 11" key="1">
    <citation type="submission" date="2020-05" db="EMBL/GenBank/DDBJ databases">
        <title>Genome Sequencing of Type Strains.</title>
        <authorList>
            <person name="Lemaire J.F."/>
            <person name="Inderbitzin P."/>
            <person name="Gregorio O.A."/>
            <person name="Collins S.B."/>
            <person name="Wespe N."/>
            <person name="Knight-Connoni V."/>
        </authorList>
    </citation>
    <scope>NUCLEOTIDE SEQUENCE [LARGE SCALE GENOMIC DNA]</scope>
    <source>
        <strain evidence="10 11">DSM 20512</strain>
    </source>
</reference>
<keyword evidence="4 10" id="KW-0808">Transferase</keyword>
<dbReference type="Proteomes" id="UP000539146">
    <property type="component" value="Unassembled WGS sequence"/>
</dbReference>
<dbReference type="GO" id="GO:0016763">
    <property type="term" value="F:pentosyltransferase activity"/>
    <property type="evidence" value="ECO:0007669"/>
    <property type="project" value="TreeGrafter"/>
</dbReference>
<evidence type="ECO:0000256" key="3">
    <source>
        <dbReference type="ARBA" id="ARBA00022676"/>
    </source>
</evidence>
<evidence type="ECO:0000256" key="7">
    <source>
        <dbReference type="ARBA" id="ARBA00023136"/>
    </source>
</evidence>
<protein>
    <submittedName>
        <fullName evidence="10">Phospholipid carrier-dependent glycosyltransferase</fullName>
    </submittedName>
</protein>
<feature type="transmembrane region" description="Helical" evidence="8">
    <location>
        <begin position="207"/>
        <end position="229"/>
    </location>
</feature>
<feature type="transmembrane region" description="Helical" evidence="8">
    <location>
        <begin position="268"/>
        <end position="292"/>
    </location>
</feature>
<sequence>MSPRSSPLRAVVFVLVLAASCFVLFWRLGAQTIMNDEQVYVTVGREYVHGVFTGNTEHPPLAKFLFGGAQLLFGEGVLGPRVVAALAVLATGLLLFWWLRRPVGFWGALLAAGLWWTTPRAIGAAWSDLGSGIGARIDRFALLEPVMVVFAVAALACAWAWTRDWRWWWPALSGLCLGLSVSSKVTTAVLVVALLAVPVVFGRWRALLVGAPIAAVCGAAAVALVYMPLGLLAPIQRMIAFQTAHNGGGHRTTINGVVYLHPPWWADLAFMANGIGPVMVVVLGTGVVAALVLRPDRLVAVLGTCLAALVLFSTVVAHVALPHYYDVWMPFLIALAAVGFTRLARAADRVRRRTHVARPVAGTVLRVVATAVALVAVLPAATLATTIAAARPAGIALLGEALREHGMPADHRVLFVEYGSTWGVYFRGHASAKPEDGAFGAIAVGPDIRYPVSDEVRTFLSENRAALDHVRVDYLDVWILRDGARFVQQDGRFVVQP</sequence>
<evidence type="ECO:0000259" key="9">
    <source>
        <dbReference type="Pfam" id="PF13231"/>
    </source>
</evidence>
<comment type="subcellular location">
    <subcellularLocation>
        <location evidence="1">Cell membrane</location>
        <topology evidence="1">Multi-pass membrane protein</topology>
    </subcellularLocation>
</comment>
<evidence type="ECO:0000256" key="6">
    <source>
        <dbReference type="ARBA" id="ARBA00022989"/>
    </source>
</evidence>
<dbReference type="GO" id="GO:0009103">
    <property type="term" value="P:lipopolysaccharide biosynthetic process"/>
    <property type="evidence" value="ECO:0007669"/>
    <property type="project" value="UniProtKB-ARBA"/>
</dbReference>
<feature type="domain" description="Glycosyltransferase RgtA/B/C/D-like" evidence="9">
    <location>
        <begin position="58"/>
        <end position="226"/>
    </location>
</feature>
<dbReference type="AlphaFoldDB" id="A0A850DSW7"/>
<feature type="transmembrane region" description="Helical" evidence="8">
    <location>
        <begin position="82"/>
        <end position="99"/>
    </location>
</feature>
<keyword evidence="2" id="KW-1003">Cell membrane</keyword>